<comment type="caution">
    <text evidence="1">The sequence shown here is derived from an EMBL/GenBank/DDBJ whole genome shotgun (WGS) entry which is preliminary data.</text>
</comment>
<name>A0A0F9FKQ4_9ZZZZ</name>
<evidence type="ECO:0000313" key="1">
    <source>
        <dbReference type="EMBL" id="KKL79071.1"/>
    </source>
</evidence>
<reference evidence="1" key="1">
    <citation type="journal article" date="2015" name="Nature">
        <title>Complex archaea that bridge the gap between prokaryotes and eukaryotes.</title>
        <authorList>
            <person name="Spang A."/>
            <person name="Saw J.H."/>
            <person name="Jorgensen S.L."/>
            <person name="Zaremba-Niedzwiedzka K."/>
            <person name="Martijn J."/>
            <person name="Lind A.E."/>
            <person name="van Eijk R."/>
            <person name="Schleper C."/>
            <person name="Guy L."/>
            <person name="Ettema T.J."/>
        </authorList>
    </citation>
    <scope>NUCLEOTIDE SEQUENCE</scope>
</reference>
<gene>
    <name evidence="1" type="ORF">LCGC14_2018530</name>
</gene>
<feature type="non-terminal residue" evidence="1">
    <location>
        <position position="1"/>
    </location>
</feature>
<protein>
    <submittedName>
        <fullName evidence="1">Uncharacterized protein</fullName>
    </submittedName>
</protein>
<organism evidence="1">
    <name type="scientific">marine sediment metagenome</name>
    <dbReference type="NCBI Taxonomy" id="412755"/>
    <lineage>
        <taxon>unclassified sequences</taxon>
        <taxon>metagenomes</taxon>
        <taxon>ecological metagenomes</taxon>
    </lineage>
</organism>
<proteinExistence type="predicted"/>
<accession>A0A0F9FKQ4</accession>
<dbReference type="AlphaFoldDB" id="A0A0F9FKQ4"/>
<sequence length="463" mass="48380">VADTEELNQTRHTHTDADNEMDLYYEFIVGSGIPEEVTVTGYLTGKNDNLEVLGYDWVSETWKQIGTLEGKAQSTDEVNAYAMFVNMVGSGTDEGKVRVRFTDGAFTLSTATLAIDQIFVSFSVGVEGYAGGAIFIDTTITNTNTVVGIDGTARNPVSTIAAANTLSASTNLNKFEVAPGSSITFAASQENQVFRGDNWTLALGGRSISGSHIIGANVTGICTGASHPRFEHCHFGAVTLTPSDNEGCVLEGTVTAGSAGDFFFERCQSGVAGILTPIFDFGSGLGASDVNFRDYSGGIEIKNMGRNAGNYNMSLEGNGQLIIASDCSATSTIAIRGNFTITDNAAGAVTLSNEAMFDHNAIIDSILEDTETTIPAAESITDAKIDTLQDDMDDVVTGDKPVVDGTVTQAEALKAVLAFIAGIAGGGGGNEITFKNQAGDKNVITLSGLDANGNRTSTTLDFS</sequence>
<dbReference type="EMBL" id="LAZR01023275">
    <property type="protein sequence ID" value="KKL79071.1"/>
    <property type="molecule type" value="Genomic_DNA"/>
</dbReference>